<dbReference type="AlphaFoldDB" id="A0A655XV21"/>
<organism evidence="1 2">
    <name type="scientific">Vibrio cholerae</name>
    <dbReference type="NCBI Taxonomy" id="666"/>
    <lineage>
        <taxon>Bacteria</taxon>
        <taxon>Pseudomonadati</taxon>
        <taxon>Pseudomonadota</taxon>
        <taxon>Gammaproteobacteria</taxon>
        <taxon>Vibrionales</taxon>
        <taxon>Vibrionaceae</taxon>
        <taxon>Vibrio</taxon>
    </lineage>
</organism>
<sequence>MDFNVHTTVSKDPIIVLKEKKSKFELLNENRINVSKVKVDGGIINCALKKRCDWILSYNKTNDYALFIELKGCDLDEAIKQLKATLDYTQDVYRNHVRQCFAVTTSVPKFGTSAQRKSRDFYHKTRSTLTIKNTPVKHGI</sequence>
<evidence type="ECO:0000313" key="1">
    <source>
        <dbReference type="EMBL" id="CSC20995.1"/>
    </source>
</evidence>
<dbReference type="Proteomes" id="UP000041770">
    <property type="component" value="Unassembled WGS sequence"/>
</dbReference>
<accession>A0A655XV21</accession>
<dbReference type="EMBL" id="CWQY01000004">
    <property type="protein sequence ID" value="CSC20995.1"/>
    <property type="molecule type" value="Genomic_DNA"/>
</dbReference>
<proteinExistence type="predicted"/>
<evidence type="ECO:0000313" key="2">
    <source>
        <dbReference type="Proteomes" id="UP000041770"/>
    </source>
</evidence>
<name>A0A655XV21_VIBCL</name>
<dbReference type="RefSeq" id="WP_000347185.1">
    <property type="nucleotide sequence ID" value="NZ_CADDXB010000001.1"/>
</dbReference>
<protein>
    <submittedName>
        <fullName evidence="1">Uncharacterized protein</fullName>
    </submittedName>
</protein>
<reference evidence="1 2" key="1">
    <citation type="submission" date="2015-07" db="EMBL/GenBank/DDBJ databases">
        <authorList>
            <consortium name="Pathogen Informatics"/>
        </authorList>
    </citation>
    <scope>NUCLEOTIDE SEQUENCE [LARGE SCALE GENOMIC DNA]</scope>
    <source>
        <strain evidence="1 2">A316</strain>
    </source>
</reference>
<gene>
    <name evidence="1" type="ORF">ERS013200_00828</name>
</gene>